<dbReference type="KEGG" id="gph:GEMMAAP_19485"/>
<feature type="chain" id="PRO_5007506831" description="DUF4197 domain-containing protein" evidence="1">
    <location>
        <begin position="22"/>
        <end position="218"/>
    </location>
</feature>
<organism evidence="2 3">
    <name type="scientific">Gemmatimonas phototrophica</name>
    <dbReference type="NCBI Taxonomy" id="1379270"/>
    <lineage>
        <taxon>Bacteria</taxon>
        <taxon>Pseudomonadati</taxon>
        <taxon>Gemmatimonadota</taxon>
        <taxon>Gemmatimonadia</taxon>
        <taxon>Gemmatimonadales</taxon>
        <taxon>Gemmatimonadaceae</taxon>
        <taxon>Gemmatimonas</taxon>
    </lineage>
</organism>
<dbReference type="EMBL" id="CP011454">
    <property type="protein sequence ID" value="AMW06379.1"/>
    <property type="molecule type" value="Genomic_DNA"/>
</dbReference>
<proteinExistence type="predicted"/>
<keyword evidence="1" id="KW-0732">Signal</keyword>
<evidence type="ECO:0000256" key="1">
    <source>
        <dbReference type="SAM" id="SignalP"/>
    </source>
</evidence>
<evidence type="ECO:0000313" key="3">
    <source>
        <dbReference type="Proteomes" id="UP000076404"/>
    </source>
</evidence>
<sequence>MSLRIAALLLVLFTAPSLLHAQDASPFDAIADESARASLRTIIADAAARGLPTAPLVTKVREGLAKRATPDRIRSATALLADRLAVASKAIAPTKSAEELTAAADALQAGIPTATLRDMRQLWPQRPLTVPLGVLAEMVASGVSRSVATRRVRELLVKGANTTQFASLGSTVSSDIAAGLAPDAAMELRSKGVLSLIESNSRAGLTTTGAPIRPPVKR</sequence>
<gene>
    <name evidence="2" type="ORF">GEMMAAP_19485</name>
</gene>
<dbReference type="AlphaFoldDB" id="A0A143BMP2"/>
<feature type="signal peptide" evidence="1">
    <location>
        <begin position="1"/>
        <end position="21"/>
    </location>
</feature>
<protein>
    <recommendedName>
        <fullName evidence="4">DUF4197 domain-containing protein</fullName>
    </recommendedName>
</protein>
<dbReference type="Proteomes" id="UP000076404">
    <property type="component" value="Chromosome"/>
</dbReference>
<reference evidence="2 3" key="2">
    <citation type="journal article" date="2016" name="Environ. Microbiol. Rep.">
        <title>Metagenomic evidence for the presence of phototrophic Gemmatimonadetes bacteria in diverse environments.</title>
        <authorList>
            <person name="Zeng Y."/>
            <person name="Baumbach J."/>
            <person name="Barbosa E.G."/>
            <person name="Azevedo V."/>
            <person name="Zhang C."/>
            <person name="Koblizek M."/>
        </authorList>
    </citation>
    <scope>NUCLEOTIDE SEQUENCE [LARGE SCALE GENOMIC DNA]</scope>
    <source>
        <strain evidence="2 3">AP64</strain>
    </source>
</reference>
<dbReference type="eggNOG" id="ENOG50343H2">
    <property type="taxonomic scope" value="Bacteria"/>
</dbReference>
<name>A0A143BMP2_9BACT</name>
<keyword evidence="3" id="KW-1185">Reference proteome</keyword>
<accession>A0A143BMP2</accession>
<dbReference type="RefSeq" id="WP_026848877.1">
    <property type="nucleotide sequence ID" value="NZ_CP011454.1"/>
</dbReference>
<evidence type="ECO:0000313" key="2">
    <source>
        <dbReference type="EMBL" id="AMW06379.1"/>
    </source>
</evidence>
<reference evidence="2 3" key="1">
    <citation type="journal article" date="2014" name="Proc. Natl. Acad. Sci. U.S.A.">
        <title>Functional type 2 photosynthetic reaction centers found in the rare bacterial phylum Gemmatimonadetes.</title>
        <authorList>
            <person name="Zeng Y."/>
            <person name="Feng F."/>
            <person name="Medova H."/>
            <person name="Dean J."/>
            <person name="Koblizek M."/>
        </authorList>
    </citation>
    <scope>NUCLEOTIDE SEQUENCE [LARGE SCALE GENOMIC DNA]</scope>
    <source>
        <strain evidence="2 3">AP64</strain>
    </source>
</reference>
<dbReference type="OrthoDB" id="9829930at2"/>
<evidence type="ECO:0008006" key="4">
    <source>
        <dbReference type="Google" id="ProtNLM"/>
    </source>
</evidence>